<dbReference type="Pfam" id="PF01545">
    <property type="entry name" value="Cation_efflux"/>
    <property type="match status" value="1"/>
</dbReference>
<dbReference type="Proteomes" id="UP000197068">
    <property type="component" value="Unassembled WGS sequence"/>
</dbReference>
<evidence type="ECO:0000313" key="8">
    <source>
        <dbReference type="Proteomes" id="UP000197068"/>
    </source>
</evidence>
<comment type="caution">
    <text evidence="7">The sequence shown here is derived from an EMBL/GenBank/DDBJ whole genome shotgun (WGS) entry which is preliminary data.</text>
</comment>
<dbReference type="InterPro" id="IPR058533">
    <property type="entry name" value="Cation_efflux_TM"/>
</dbReference>
<keyword evidence="2 5" id="KW-0812">Transmembrane</keyword>
<evidence type="ECO:0000256" key="3">
    <source>
        <dbReference type="ARBA" id="ARBA00022989"/>
    </source>
</evidence>
<feature type="transmembrane region" description="Helical" evidence="5">
    <location>
        <begin position="86"/>
        <end position="107"/>
    </location>
</feature>
<evidence type="ECO:0000256" key="2">
    <source>
        <dbReference type="ARBA" id="ARBA00022692"/>
    </source>
</evidence>
<dbReference type="SUPFAM" id="SSF161111">
    <property type="entry name" value="Cation efflux protein transmembrane domain-like"/>
    <property type="match status" value="1"/>
</dbReference>
<dbReference type="RefSeq" id="WP_057181594.1">
    <property type="nucleotide sequence ID" value="NZ_BDQM01000005.1"/>
</dbReference>
<evidence type="ECO:0000313" key="7">
    <source>
        <dbReference type="EMBL" id="GAW95331.1"/>
    </source>
</evidence>
<sequence>MSNIVREKVSKQLIEKKTLMVGAATNLFMAFAGWLAYYLSNSQALALDGNFSFVAFITVILALRVSAIKLNKSTTFPFGQFAYESLFSMVKGLMIIGMLLMALIVNIERVFHYLAGEPANILDTDVIFIYSVMMVFLCFSLAFYYKRQNKRLSNASTLLLAEYTGVKLDGLMSLGIGITLVSIRFIDIEGYFGFLHYIGDALLIIALVFLFGKEPLTLVRHSFIELAGGTLQNTKQKQHIESIIAKHLSEDGLLVDSYISKTGSCYLVVAYISITKLETIDGKAITATKAAIEAELNQHYPHSMLELSLK</sequence>
<accession>A0ABQ0MSJ1</accession>
<feature type="transmembrane region" description="Helical" evidence="5">
    <location>
        <begin position="127"/>
        <end position="145"/>
    </location>
</feature>
<evidence type="ECO:0000256" key="5">
    <source>
        <dbReference type="SAM" id="Phobius"/>
    </source>
</evidence>
<dbReference type="Gene3D" id="1.20.1510.10">
    <property type="entry name" value="Cation efflux protein transmembrane domain"/>
    <property type="match status" value="1"/>
</dbReference>
<keyword evidence="4 5" id="KW-0472">Membrane</keyword>
<evidence type="ECO:0000256" key="1">
    <source>
        <dbReference type="ARBA" id="ARBA00004141"/>
    </source>
</evidence>
<evidence type="ECO:0000259" key="6">
    <source>
        <dbReference type="Pfam" id="PF01545"/>
    </source>
</evidence>
<feature type="transmembrane region" description="Helical" evidence="5">
    <location>
        <begin position="166"/>
        <end position="186"/>
    </location>
</feature>
<keyword evidence="8" id="KW-1185">Reference proteome</keyword>
<keyword evidence="3 5" id="KW-1133">Transmembrane helix</keyword>
<reference evidence="7 8" key="1">
    <citation type="submission" date="2017-06" db="EMBL/GenBank/DDBJ databases">
        <title>Whole Genome Sequences of Colwellia marinimaniae MTCD1.</title>
        <authorList>
            <person name="Kusumoto H."/>
            <person name="Inoue M."/>
            <person name="Tanikawa K."/>
            <person name="Maeji H."/>
            <person name="Cameron J.H."/>
            <person name="Bartlett D.H."/>
        </authorList>
    </citation>
    <scope>NUCLEOTIDE SEQUENCE [LARGE SCALE GENOMIC DNA]</scope>
    <source>
        <strain evidence="7 8">MTCD1</strain>
    </source>
</reference>
<name>A0ABQ0MSJ1_9GAMM</name>
<evidence type="ECO:0000256" key="4">
    <source>
        <dbReference type="ARBA" id="ARBA00023136"/>
    </source>
</evidence>
<feature type="transmembrane region" description="Helical" evidence="5">
    <location>
        <begin position="45"/>
        <end position="65"/>
    </location>
</feature>
<dbReference type="EMBL" id="BDQM01000005">
    <property type="protein sequence ID" value="GAW95331.1"/>
    <property type="molecule type" value="Genomic_DNA"/>
</dbReference>
<comment type="subcellular location">
    <subcellularLocation>
        <location evidence="1">Membrane</location>
        <topology evidence="1">Multi-pass membrane protein</topology>
    </subcellularLocation>
</comment>
<feature type="transmembrane region" description="Helical" evidence="5">
    <location>
        <begin position="192"/>
        <end position="212"/>
    </location>
</feature>
<feature type="transmembrane region" description="Helical" evidence="5">
    <location>
        <begin position="21"/>
        <end position="39"/>
    </location>
</feature>
<proteinExistence type="predicted"/>
<gene>
    <name evidence="7" type="ORF">MTCD1_00933</name>
</gene>
<feature type="domain" description="Cation efflux protein transmembrane" evidence="6">
    <location>
        <begin position="19"/>
        <end position="226"/>
    </location>
</feature>
<protein>
    <recommendedName>
        <fullName evidence="6">Cation efflux protein transmembrane domain-containing protein</fullName>
    </recommendedName>
</protein>
<organism evidence="7 8">
    <name type="scientific">Colwellia marinimaniae</name>
    <dbReference type="NCBI Taxonomy" id="1513592"/>
    <lineage>
        <taxon>Bacteria</taxon>
        <taxon>Pseudomonadati</taxon>
        <taxon>Pseudomonadota</taxon>
        <taxon>Gammaproteobacteria</taxon>
        <taxon>Alteromonadales</taxon>
        <taxon>Colwelliaceae</taxon>
        <taxon>Colwellia</taxon>
    </lineage>
</organism>
<dbReference type="InterPro" id="IPR027469">
    <property type="entry name" value="Cation_efflux_TMD_sf"/>
</dbReference>